<dbReference type="Gene3D" id="3.40.720.10">
    <property type="entry name" value="Alkaline Phosphatase, subunit A"/>
    <property type="match status" value="1"/>
</dbReference>
<feature type="transmembrane region" description="Helical" evidence="6">
    <location>
        <begin position="48"/>
        <end position="66"/>
    </location>
</feature>
<feature type="transmembrane region" description="Helical" evidence="6">
    <location>
        <begin position="161"/>
        <end position="182"/>
    </location>
</feature>
<dbReference type="RefSeq" id="WP_343883901.1">
    <property type="nucleotide sequence ID" value="NZ_BAAAFO010000006.1"/>
</dbReference>
<keyword evidence="5 6" id="KW-0472">Membrane</keyword>
<dbReference type="InterPro" id="IPR050448">
    <property type="entry name" value="OpgB/LTA_synthase_biosynth"/>
</dbReference>
<dbReference type="InterPro" id="IPR000917">
    <property type="entry name" value="Sulfatase_N"/>
</dbReference>
<gene>
    <name evidence="8" type="ORF">GCM10009126_32540</name>
</gene>
<name>A0ABN0UX73_9GAMM</name>
<dbReference type="PANTHER" id="PTHR47371">
    <property type="entry name" value="LIPOTEICHOIC ACID SYNTHASE"/>
    <property type="match status" value="1"/>
</dbReference>
<protein>
    <submittedName>
        <fullName evidence="8">LTA synthase family protein</fullName>
    </submittedName>
</protein>
<evidence type="ECO:0000256" key="5">
    <source>
        <dbReference type="ARBA" id="ARBA00023136"/>
    </source>
</evidence>
<keyword evidence="9" id="KW-1185">Reference proteome</keyword>
<evidence type="ECO:0000313" key="9">
    <source>
        <dbReference type="Proteomes" id="UP001500657"/>
    </source>
</evidence>
<evidence type="ECO:0000256" key="3">
    <source>
        <dbReference type="ARBA" id="ARBA00022692"/>
    </source>
</evidence>
<dbReference type="InterPro" id="IPR012160">
    <property type="entry name" value="LtaS-like"/>
</dbReference>
<evidence type="ECO:0000313" key="8">
    <source>
        <dbReference type="EMBL" id="GAA0264308.1"/>
    </source>
</evidence>
<comment type="subcellular location">
    <subcellularLocation>
        <location evidence="1">Cell membrane</location>
        <topology evidence="1">Multi-pass membrane protein</topology>
    </subcellularLocation>
</comment>
<dbReference type="PIRSF" id="PIRSF005091">
    <property type="entry name" value="Mmb_sulf_HI1246"/>
    <property type="match status" value="1"/>
</dbReference>
<evidence type="ECO:0000259" key="7">
    <source>
        <dbReference type="Pfam" id="PF00884"/>
    </source>
</evidence>
<keyword evidence="3 6" id="KW-0812">Transmembrane</keyword>
<proteinExistence type="predicted"/>
<feature type="domain" description="Sulfatase N-terminal" evidence="7">
    <location>
        <begin position="272"/>
        <end position="539"/>
    </location>
</feature>
<sequence length="663" mass="74444">MRRLSWRFFVATMVLLTLSRLGLSVWLWSRVQPAGGLWPILFGGWRIDLSFLAMICAFPILLSPWLGHLAWPTRITAWWYRLWWLLFVLLEVSTPQFILEYDTRPNRLYIEYLNNPHEVSAMLWHGYKGVLFFGLLVLGVLGWWGFRWLRTQPVDARMKLVWRPVVTAVAFAVLFLVGRGTLEHRPLNASMVAFSDDSMVNTLPLNSLYNVANAIRGMSNERSAAAVYGKMPEAEMQHIVREAAGLNGPMLDPKYPSMHRQQASAKPAKPLNLVIIMEESLGAQFIGTLGGQQLSPQFDALAKQGWLLARTYATGTRSVRGLEAVNTGFLPTPAEAVLKLPRSQRGFFTIAGLLGEFGYHSRFIYGGEAHFDNMKSFFLGNGFDEVIDQPKFEVKPTFVGSWGASDEDMFNELHHRLMQDGDKPSFTLAFSVSNHTPWEYPAGRIKPTEPAASVQNTVRYADWAIGQFFERAKKSPYWDHTVFLIVADHDARVFGASLVPVRHFHIPALILGAGVPVQRDEHIVSQIDLAPTLLSLIGISSVHPMLGADLTRRYPDRAIMQYGDNYGYLKYDQLVVLQPHQGAKQFHYDVGAETLTPVPLDPTLDKLALAHALWPSWAYFNQRYVLPPPAMQHAVPAAGASVAKPAVVPIKVNTPDCCVTRQL</sequence>
<feature type="transmembrane region" description="Helical" evidence="6">
    <location>
        <begin position="78"/>
        <end position="99"/>
    </location>
</feature>
<keyword evidence="2" id="KW-1003">Cell membrane</keyword>
<dbReference type="Pfam" id="PF00884">
    <property type="entry name" value="Sulfatase"/>
    <property type="match status" value="1"/>
</dbReference>
<dbReference type="CDD" id="cd16015">
    <property type="entry name" value="LTA_synthase"/>
    <property type="match status" value="1"/>
</dbReference>
<evidence type="ECO:0000256" key="6">
    <source>
        <dbReference type="SAM" id="Phobius"/>
    </source>
</evidence>
<feature type="transmembrane region" description="Helical" evidence="6">
    <location>
        <begin position="130"/>
        <end position="149"/>
    </location>
</feature>
<dbReference type="Gene3D" id="3.30.1120.80">
    <property type="match status" value="1"/>
</dbReference>
<evidence type="ECO:0000256" key="4">
    <source>
        <dbReference type="ARBA" id="ARBA00022989"/>
    </source>
</evidence>
<organism evidence="8 9">
    <name type="scientific">Rhodanobacter caeni</name>
    <dbReference type="NCBI Taxonomy" id="657654"/>
    <lineage>
        <taxon>Bacteria</taxon>
        <taxon>Pseudomonadati</taxon>
        <taxon>Pseudomonadota</taxon>
        <taxon>Gammaproteobacteria</taxon>
        <taxon>Lysobacterales</taxon>
        <taxon>Rhodanobacteraceae</taxon>
        <taxon>Rhodanobacter</taxon>
    </lineage>
</organism>
<comment type="caution">
    <text evidence="8">The sequence shown here is derived from an EMBL/GenBank/DDBJ whole genome shotgun (WGS) entry which is preliminary data.</text>
</comment>
<dbReference type="Proteomes" id="UP001500657">
    <property type="component" value="Unassembled WGS sequence"/>
</dbReference>
<evidence type="ECO:0000256" key="2">
    <source>
        <dbReference type="ARBA" id="ARBA00022475"/>
    </source>
</evidence>
<dbReference type="SUPFAM" id="SSF53649">
    <property type="entry name" value="Alkaline phosphatase-like"/>
    <property type="match status" value="1"/>
</dbReference>
<dbReference type="PANTHER" id="PTHR47371:SF3">
    <property type="entry name" value="PHOSPHOGLYCEROL TRANSFERASE I"/>
    <property type="match status" value="1"/>
</dbReference>
<keyword evidence="4 6" id="KW-1133">Transmembrane helix</keyword>
<evidence type="ECO:0000256" key="1">
    <source>
        <dbReference type="ARBA" id="ARBA00004651"/>
    </source>
</evidence>
<reference evidence="8 9" key="1">
    <citation type="journal article" date="2019" name="Int. J. Syst. Evol. Microbiol.">
        <title>The Global Catalogue of Microorganisms (GCM) 10K type strain sequencing project: providing services to taxonomists for standard genome sequencing and annotation.</title>
        <authorList>
            <consortium name="The Broad Institute Genomics Platform"/>
            <consortium name="The Broad Institute Genome Sequencing Center for Infectious Disease"/>
            <person name="Wu L."/>
            <person name="Ma J."/>
        </authorList>
    </citation>
    <scope>NUCLEOTIDE SEQUENCE [LARGE SCALE GENOMIC DNA]</scope>
    <source>
        <strain evidence="8 9">JCM 16242</strain>
    </source>
</reference>
<dbReference type="EMBL" id="BAAAFO010000006">
    <property type="protein sequence ID" value="GAA0264308.1"/>
    <property type="molecule type" value="Genomic_DNA"/>
</dbReference>
<accession>A0ABN0UX73</accession>
<dbReference type="InterPro" id="IPR017850">
    <property type="entry name" value="Alkaline_phosphatase_core_sf"/>
</dbReference>